<dbReference type="GO" id="GO:0000978">
    <property type="term" value="F:RNA polymerase II cis-regulatory region sequence-specific DNA binding"/>
    <property type="evidence" value="ECO:0007669"/>
    <property type="project" value="TreeGrafter"/>
</dbReference>
<name>A0AAW1YC63_RUBAR</name>
<dbReference type="Gene3D" id="3.40.1810.10">
    <property type="entry name" value="Transcription factor, MADS-box"/>
    <property type="match status" value="1"/>
</dbReference>
<gene>
    <name evidence="7" type="ORF">M0R45_011163</name>
</gene>
<sequence>MGTGKKKIDIEPITDYQSRMVTFSRRRTGLFKKAKKLTYLSGSSIAIVVLSETGQPYIHGSPSLLDRFLSSNVTTPIGAGSAATATVATGSFVDKFRACVNSGAQACDDVEEVETFKWEIEADKKDGR</sequence>
<evidence type="ECO:0000256" key="3">
    <source>
        <dbReference type="ARBA" id="ARBA00023125"/>
    </source>
</evidence>
<comment type="caution">
    <text evidence="7">The sequence shown here is derived from an EMBL/GenBank/DDBJ whole genome shotgun (WGS) entry which is preliminary data.</text>
</comment>
<protein>
    <recommendedName>
        <fullName evidence="6">MADS-box domain-containing protein</fullName>
    </recommendedName>
</protein>
<dbReference type="PANTHER" id="PTHR11945">
    <property type="entry name" value="MADS BOX PROTEIN"/>
    <property type="match status" value="1"/>
</dbReference>
<keyword evidence="5" id="KW-0539">Nucleus</keyword>
<evidence type="ECO:0000313" key="8">
    <source>
        <dbReference type="Proteomes" id="UP001457282"/>
    </source>
</evidence>
<dbReference type="SUPFAM" id="SSF55455">
    <property type="entry name" value="SRF-like"/>
    <property type="match status" value="1"/>
</dbReference>
<dbReference type="PRINTS" id="PR00404">
    <property type="entry name" value="MADSDOMAIN"/>
</dbReference>
<comment type="subcellular location">
    <subcellularLocation>
        <location evidence="1">Nucleus</location>
    </subcellularLocation>
</comment>
<feature type="domain" description="MADS-box" evidence="6">
    <location>
        <begin position="3"/>
        <end position="63"/>
    </location>
</feature>
<keyword evidence="8" id="KW-1185">Reference proteome</keyword>
<dbReference type="AlphaFoldDB" id="A0AAW1YC63"/>
<dbReference type="InterPro" id="IPR036879">
    <property type="entry name" value="TF_MADSbox_sf"/>
</dbReference>
<dbReference type="GO" id="GO:0005634">
    <property type="term" value="C:nucleus"/>
    <property type="evidence" value="ECO:0007669"/>
    <property type="project" value="UniProtKB-SubCell"/>
</dbReference>
<evidence type="ECO:0000256" key="1">
    <source>
        <dbReference type="ARBA" id="ARBA00004123"/>
    </source>
</evidence>
<reference evidence="7 8" key="1">
    <citation type="journal article" date="2023" name="G3 (Bethesda)">
        <title>A chromosome-length genome assembly and annotation of blackberry (Rubus argutus, cv. 'Hillquist').</title>
        <authorList>
            <person name="Bruna T."/>
            <person name="Aryal R."/>
            <person name="Dudchenko O."/>
            <person name="Sargent D.J."/>
            <person name="Mead D."/>
            <person name="Buti M."/>
            <person name="Cavallini A."/>
            <person name="Hytonen T."/>
            <person name="Andres J."/>
            <person name="Pham M."/>
            <person name="Weisz D."/>
            <person name="Mascagni F."/>
            <person name="Usai G."/>
            <person name="Natali L."/>
            <person name="Bassil N."/>
            <person name="Fernandez G.E."/>
            <person name="Lomsadze A."/>
            <person name="Armour M."/>
            <person name="Olukolu B."/>
            <person name="Poorten T."/>
            <person name="Britton C."/>
            <person name="Davik J."/>
            <person name="Ashrafi H."/>
            <person name="Aiden E.L."/>
            <person name="Borodovsky M."/>
            <person name="Worthington M."/>
        </authorList>
    </citation>
    <scope>NUCLEOTIDE SEQUENCE [LARGE SCALE GENOMIC DNA]</scope>
    <source>
        <strain evidence="7">PI 553951</strain>
    </source>
</reference>
<evidence type="ECO:0000256" key="4">
    <source>
        <dbReference type="ARBA" id="ARBA00023163"/>
    </source>
</evidence>
<proteinExistence type="predicted"/>
<accession>A0AAW1YC63</accession>
<keyword evidence="3" id="KW-0238">DNA-binding</keyword>
<organism evidence="7 8">
    <name type="scientific">Rubus argutus</name>
    <name type="common">Southern blackberry</name>
    <dbReference type="NCBI Taxonomy" id="59490"/>
    <lineage>
        <taxon>Eukaryota</taxon>
        <taxon>Viridiplantae</taxon>
        <taxon>Streptophyta</taxon>
        <taxon>Embryophyta</taxon>
        <taxon>Tracheophyta</taxon>
        <taxon>Spermatophyta</taxon>
        <taxon>Magnoliopsida</taxon>
        <taxon>eudicotyledons</taxon>
        <taxon>Gunneridae</taxon>
        <taxon>Pentapetalae</taxon>
        <taxon>rosids</taxon>
        <taxon>fabids</taxon>
        <taxon>Rosales</taxon>
        <taxon>Rosaceae</taxon>
        <taxon>Rosoideae</taxon>
        <taxon>Rosoideae incertae sedis</taxon>
        <taxon>Rubus</taxon>
    </lineage>
</organism>
<keyword evidence="4" id="KW-0804">Transcription</keyword>
<dbReference type="PROSITE" id="PS50066">
    <property type="entry name" value="MADS_BOX_2"/>
    <property type="match status" value="1"/>
</dbReference>
<dbReference type="Proteomes" id="UP001457282">
    <property type="component" value="Unassembled WGS sequence"/>
</dbReference>
<dbReference type="GO" id="GO:0046983">
    <property type="term" value="F:protein dimerization activity"/>
    <property type="evidence" value="ECO:0007669"/>
    <property type="project" value="InterPro"/>
</dbReference>
<evidence type="ECO:0000259" key="6">
    <source>
        <dbReference type="PROSITE" id="PS50066"/>
    </source>
</evidence>
<dbReference type="GO" id="GO:0000981">
    <property type="term" value="F:DNA-binding transcription factor activity, RNA polymerase II-specific"/>
    <property type="evidence" value="ECO:0007669"/>
    <property type="project" value="TreeGrafter"/>
</dbReference>
<keyword evidence="2" id="KW-0805">Transcription regulation</keyword>
<dbReference type="GO" id="GO:0045893">
    <property type="term" value="P:positive regulation of DNA-templated transcription"/>
    <property type="evidence" value="ECO:0007669"/>
    <property type="project" value="UniProtKB-ARBA"/>
</dbReference>
<dbReference type="SMART" id="SM00432">
    <property type="entry name" value="MADS"/>
    <property type="match status" value="1"/>
</dbReference>
<dbReference type="EMBL" id="JBEDUW010000002">
    <property type="protein sequence ID" value="KAK9945660.1"/>
    <property type="molecule type" value="Genomic_DNA"/>
</dbReference>
<dbReference type="InterPro" id="IPR002100">
    <property type="entry name" value="TF_MADSbox"/>
</dbReference>
<evidence type="ECO:0000256" key="5">
    <source>
        <dbReference type="ARBA" id="ARBA00023242"/>
    </source>
</evidence>
<dbReference type="PANTHER" id="PTHR11945:SF534">
    <property type="entry name" value="MYOCYTE-SPECIFIC ENHANCER FACTOR 2"/>
    <property type="match status" value="1"/>
</dbReference>
<evidence type="ECO:0000313" key="7">
    <source>
        <dbReference type="EMBL" id="KAK9945660.1"/>
    </source>
</evidence>
<evidence type="ECO:0000256" key="2">
    <source>
        <dbReference type="ARBA" id="ARBA00023015"/>
    </source>
</evidence>
<dbReference type="Pfam" id="PF00319">
    <property type="entry name" value="SRF-TF"/>
    <property type="match status" value="1"/>
</dbReference>